<accession>A0A1I1WKN5</accession>
<name>A0A1H6E1C9_9PSEU</name>
<feature type="domain" description="Terminase large subunit-like endonuclease" evidence="2">
    <location>
        <begin position="270"/>
        <end position="559"/>
    </location>
</feature>
<accession>A0A1H6E1C9</accession>
<dbReference type="InterPro" id="IPR027417">
    <property type="entry name" value="P-loop_NTPase"/>
</dbReference>
<dbReference type="Gene3D" id="3.40.50.300">
    <property type="entry name" value="P-loop containing nucleotide triphosphate hydrolases"/>
    <property type="match status" value="1"/>
</dbReference>
<dbReference type="PANTHER" id="PTHR41287:SF1">
    <property type="entry name" value="PROTEIN YMFN"/>
    <property type="match status" value="1"/>
</dbReference>
<dbReference type="Pfam" id="PF03354">
    <property type="entry name" value="TerL_ATPase"/>
    <property type="match status" value="1"/>
</dbReference>
<keyword evidence="5" id="KW-1185">Reference proteome</keyword>
<dbReference type="InterPro" id="IPR005021">
    <property type="entry name" value="Terminase_largesu-like"/>
</dbReference>
<gene>
    <name evidence="3" type="ORF">SAMN02982929_05317</name>
    <name evidence="4" type="ORF">SAMN05216506_107293</name>
</gene>
<dbReference type="InterPro" id="IPR046461">
    <property type="entry name" value="TerL_ATPase"/>
</dbReference>
<dbReference type="GO" id="GO:0004519">
    <property type="term" value="F:endonuclease activity"/>
    <property type="evidence" value="ECO:0007669"/>
    <property type="project" value="InterPro"/>
</dbReference>
<protein>
    <submittedName>
        <fullName evidence="3">Phage terminase-like protein, large subunit, contains N-terminal HTH domain</fullName>
    </submittedName>
</protein>
<evidence type="ECO:0000313" key="5">
    <source>
        <dbReference type="Proteomes" id="UP000199690"/>
    </source>
</evidence>
<dbReference type="Proteomes" id="UP000199690">
    <property type="component" value="Unassembled WGS sequence"/>
</dbReference>
<evidence type="ECO:0000313" key="3">
    <source>
        <dbReference type="EMBL" id="SEG90806.1"/>
    </source>
</evidence>
<dbReference type="SMR" id="A0A1H6E1C9"/>
<evidence type="ECO:0000259" key="1">
    <source>
        <dbReference type="Pfam" id="PF03354"/>
    </source>
</evidence>
<organism evidence="3 6">
    <name type="scientific">Saccharopolyspora kobensis</name>
    <dbReference type="NCBI Taxonomy" id="146035"/>
    <lineage>
        <taxon>Bacteria</taxon>
        <taxon>Bacillati</taxon>
        <taxon>Actinomycetota</taxon>
        <taxon>Actinomycetes</taxon>
        <taxon>Pseudonocardiales</taxon>
        <taxon>Pseudonocardiaceae</taxon>
        <taxon>Saccharopolyspora</taxon>
    </lineage>
</organism>
<dbReference type="Pfam" id="PF20441">
    <property type="entry name" value="TerL_nuclease"/>
    <property type="match status" value="1"/>
</dbReference>
<reference evidence="5 6" key="1">
    <citation type="submission" date="2016-10" db="EMBL/GenBank/DDBJ databases">
        <authorList>
            <person name="Varghese N."/>
            <person name="Submissions S."/>
        </authorList>
    </citation>
    <scope>NUCLEOTIDE SEQUENCE [LARGE SCALE GENOMIC DNA]</scope>
    <source>
        <strain evidence="6">ATCC 20501</strain>
        <strain evidence="4 5">CGMCC 4.3529</strain>
    </source>
</reference>
<dbReference type="EMBL" id="FOME01000007">
    <property type="protein sequence ID" value="SFD93983.1"/>
    <property type="molecule type" value="Genomic_DNA"/>
</dbReference>
<reference evidence="3" key="2">
    <citation type="submission" date="2016-10" db="EMBL/GenBank/DDBJ databases">
        <authorList>
            <person name="de Groot N.N."/>
        </authorList>
    </citation>
    <scope>NUCLEOTIDE SEQUENCE [LARGE SCALE GENOMIC DNA]</scope>
    <source>
        <strain evidence="3">ATCC 20501</strain>
    </source>
</reference>
<evidence type="ECO:0000259" key="2">
    <source>
        <dbReference type="Pfam" id="PF20441"/>
    </source>
</evidence>
<dbReference type="PANTHER" id="PTHR41287">
    <property type="match status" value="1"/>
</dbReference>
<evidence type="ECO:0000313" key="4">
    <source>
        <dbReference type="EMBL" id="SFD93983.1"/>
    </source>
</evidence>
<dbReference type="EMBL" id="FNVB01000008">
    <property type="protein sequence ID" value="SEG90806.1"/>
    <property type="molecule type" value="Genomic_DNA"/>
</dbReference>
<dbReference type="Proteomes" id="UP000236729">
    <property type="component" value="Unassembled WGS sequence"/>
</dbReference>
<dbReference type="RefSeq" id="WP_093354414.1">
    <property type="nucleotide sequence ID" value="NZ_FNVB01000008.1"/>
</dbReference>
<sequence>MTARRCWTEQQWADQLDEWAEAGLIERTGWTGAPFLTTPEPTPEPGAPGFVEGAWFDPSAVERFLRFCLLLRHTLGKWAGASVRLFDWQVRYQVGPALGWKHPDGTRIIRTVIVLIPRKNGKSTLASVLSLYLWCADREAGAEVYAAAGDRQQARRVYDAAKAMAETSSAIRKRAAGGIKRSVMEYPPTSAIFRALSSDGGRQHGLNVSGAVIDELHVHKHRGLVDALETGTGSRVQPLVWIISTADDGTTNTIFAEKYEYLQALHGGHVDDPSTFGVVFAADPAADPFDEATWEAANPGLGLTVSRDYLRRQANRARVTPGYLNEFLRLHLNVRTKTGARWLDLSAWDAGAGLVDLDALDGRPCFAGLDLSATTDLTSLSLWFPPPDGDPDGEHVWVPFFWLPEDNVAAIARRTRVPFDRWAEQPGPLGRLLRTTEGNVVDYRAVRNLITQINRRWPITALGYDPWNATETINELADDGLVLEPVRQGYASLSPPSKALERLVLAGRVRHGGNPILRYCIDCTEVRSDENGNVRPVKPDTRTSAKRIDGTISGLNALAMHLLRSGPETKPEPRIRVIGG</sequence>
<proteinExistence type="predicted"/>
<evidence type="ECO:0000313" key="6">
    <source>
        <dbReference type="Proteomes" id="UP000236729"/>
    </source>
</evidence>
<feature type="domain" description="Terminase large subunit-like ATPase" evidence="1">
    <location>
        <begin position="92"/>
        <end position="262"/>
    </location>
</feature>
<dbReference type="InterPro" id="IPR046462">
    <property type="entry name" value="TerL_nuclease"/>
</dbReference>
<dbReference type="AlphaFoldDB" id="A0A1H6E1C9"/>